<dbReference type="OrthoDB" id="6508778at2759"/>
<evidence type="ECO:0000313" key="1">
    <source>
        <dbReference type="EMBL" id="KAH9364754.1"/>
    </source>
</evidence>
<name>A0A9J6FNJ9_HAELO</name>
<dbReference type="Proteomes" id="UP000821853">
    <property type="component" value="Chromosome 10"/>
</dbReference>
<reference evidence="1 2" key="1">
    <citation type="journal article" date="2020" name="Cell">
        <title>Large-Scale Comparative Analyses of Tick Genomes Elucidate Their Genetic Diversity and Vector Capacities.</title>
        <authorList>
            <consortium name="Tick Genome and Microbiome Consortium (TIGMIC)"/>
            <person name="Jia N."/>
            <person name="Wang J."/>
            <person name="Shi W."/>
            <person name="Du L."/>
            <person name="Sun Y."/>
            <person name="Zhan W."/>
            <person name="Jiang J.F."/>
            <person name="Wang Q."/>
            <person name="Zhang B."/>
            <person name="Ji P."/>
            <person name="Bell-Sakyi L."/>
            <person name="Cui X.M."/>
            <person name="Yuan T.T."/>
            <person name="Jiang B.G."/>
            <person name="Yang W.F."/>
            <person name="Lam T.T."/>
            <person name="Chang Q.C."/>
            <person name="Ding S.J."/>
            <person name="Wang X.J."/>
            <person name="Zhu J.G."/>
            <person name="Ruan X.D."/>
            <person name="Zhao L."/>
            <person name="Wei J.T."/>
            <person name="Ye R.Z."/>
            <person name="Que T.C."/>
            <person name="Du C.H."/>
            <person name="Zhou Y.H."/>
            <person name="Cheng J.X."/>
            <person name="Dai P.F."/>
            <person name="Guo W.B."/>
            <person name="Han X.H."/>
            <person name="Huang E.J."/>
            <person name="Li L.F."/>
            <person name="Wei W."/>
            <person name="Gao Y.C."/>
            <person name="Liu J.Z."/>
            <person name="Shao H.Z."/>
            <person name="Wang X."/>
            <person name="Wang C.C."/>
            <person name="Yang T.C."/>
            <person name="Huo Q.B."/>
            <person name="Li W."/>
            <person name="Chen H.Y."/>
            <person name="Chen S.E."/>
            <person name="Zhou L.G."/>
            <person name="Ni X.B."/>
            <person name="Tian J.H."/>
            <person name="Sheng Y."/>
            <person name="Liu T."/>
            <person name="Pan Y.S."/>
            <person name="Xia L.Y."/>
            <person name="Li J."/>
            <person name="Zhao F."/>
            <person name="Cao W.C."/>
        </authorList>
    </citation>
    <scope>NUCLEOTIDE SEQUENCE [LARGE SCALE GENOMIC DNA]</scope>
    <source>
        <strain evidence="1">HaeL-2018</strain>
    </source>
</reference>
<dbReference type="AlphaFoldDB" id="A0A9J6FNJ9"/>
<evidence type="ECO:0000313" key="2">
    <source>
        <dbReference type="Proteomes" id="UP000821853"/>
    </source>
</evidence>
<dbReference type="VEuPathDB" id="VectorBase:HLOH_043205"/>
<proteinExistence type="predicted"/>
<accession>A0A9J6FNJ9</accession>
<organism evidence="1 2">
    <name type="scientific">Haemaphysalis longicornis</name>
    <name type="common">Bush tick</name>
    <dbReference type="NCBI Taxonomy" id="44386"/>
    <lineage>
        <taxon>Eukaryota</taxon>
        <taxon>Metazoa</taxon>
        <taxon>Ecdysozoa</taxon>
        <taxon>Arthropoda</taxon>
        <taxon>Chelicerata</taxon>
        <taxon>Arachnida</taxon>
        <taxon>Acari</taxon>
        <taxon>Parasitiformes</taxon>
        <taxon>Ixodida</taxon>
        <taxon>Ixodoidea</taxon>
        <taxon>Ixodidae</taxon>
        <taxon>Haemaphysalinae</taxon>
        <taxon>Haemaphysalis</taxon>
    </lineage>
</organism>
<keyword evidence="2" id="KW-1185">Reference proteome</keyword>
<dbReference type="EMBL" id="JABSTR010000002">
    <property type="protein sequence ID" value="KAH9364754.1"/>
    <property type="molecule type" value="Genomic_DNA"/>
</dbReference>
<sequence length="126" mass="14256">MIIPFKKFRPDIFILRGHYSLANHDKPNCKILPVTLMEDIPEAPFTLVTAHNALKEVAAKAKGSDISLAVSVSVAGRWYRPLNYAQKNEWDYAPFKPCTKLPEGYGQYGNIGEVRRHTANIRDKNT</sequence>
<protein>
    <submittedName>
        <fullName evidence="1">Uncharacterized protein</fullName>
    </submittedName>
</protein>
<gene>
    <name evidence="1" type="ORF">HPB48_019429</name>
</gene>
<comment type="caution">
    <text evidence="1">The sequence shown here is derived from an EMBL/GenBank/DDBJ whole genome shotgun (WGS) entry which is preliminary data.</text>
</comment>